<evidence type="ECO:0000256" key="10">
    <source>
        <dbReference type="ARBA" id="ARBA00023237"/>
    </source>
</evidence>
<evidence type="ECO:0000256" key="4">
    <source>
        <dbReference type="ARBA" id="ARBA00022496"/>
    </source>
</evidence>
<dbReference type="OrthoDB" id="7413795at2"/>
<evidence type="ECO:0000256" key="12">
    <source>
        <dbReference type="RuleBase" id="RU003357"/>
    </source>
</evidence>
<keyword evidence="6" id="KW-0408">Iron</keyword>
<evidence type="ECO:0000256" key="1">
    <source>
        <dbReference type="ARBA" id="ARBA00004571"/>
    </source>
</evidence>
<dbReference type="InterPro" id="IPR036942">
    <property type="entry name" value="Beta-barrel_TonB_sf"/>
</dbReference>
<gene>
    <name evidence="16" type="ORF">SAMN05421779_10913</name>
</gene>
<feature type="chain" id="PRO_5012501274" evidence="13">
    <location>
        <begin position="27"/>
        <end position="700"/>
    </location>
</feature>
<feature type="signal peptide" evidence="13">
    <location>
        <begin position="1"/>
        <end position="26"/>
    </location>
</feature>
<evidence type="ECO:0000313" key="17">
    <source>
        <dbReference type="Proteomes" id="UP000185678"/>
    </source>
</evidence>
<evidence type="ECO:0000256" key="3">
    <source>
        <dbReference type="ARBA" id="ARBA00022452"/>
    </source>
</evidence>
<dbReference type="Proteomes" id="UP000185678">
    <property type="component" value="Unassembled WGS sequence"/>
</dbReference>
<dbReference type="AlphaFoldDB" id="A0A1N7PZF8"/>
<dbReference type="PROSITE" id="PS52016">
    <property type="entry name" value="TONB_DEPENDENT_REC_3"/>
    <property type="match status" value="1"/>
</dbReference>
<evidence type="ECO:0000256" key="8">
    <source>
        <dbReference type="ARBA" id="ARBA00023077"/>
    </source>
</evidence>
<evidence type="ECO:0000256" key="9">
    <source>
        <dbReference type="ARBA" id="ARBA00023136"/>
    </source>
</evidence>
<dbReference type="PANTHER" id="PTHR32552:SF81">
    <property type="entry name" value="TONB-DEPENDENT OUTER MEMBRANE RECEPTOR"/>
    <property type="match status" value="1"/>
</dbReference>
<evidence type="ECO:0000256" key="11">
    <source>
        <dbReference type="PROSITE-ProRule" id="PRU01360"/>
    </source>
</evidence>
<keyword evidence="17" id="KW-1185">Reference proteome</keyword>
<sequence>MTVYSLRSVLLLSVSALGMLTGPARAEEQAAGQPQAGAIELAPVVVDARQWQEDVQRVPGAVDVLATDSLGNPLSDSLGAIPKVSPNVQIEQSSVQTRVVIRGMTSANTALQDPVGYFVNDVALPHGVSQAPQLFDSTQMTILKGPQGALYGRNTEAGAIKVSTQDPDWTPTASASLATSARDGVDDWAPAVVAAGRLSGAVVEDRLAASLAFRTEQSDGVHHNLFDGASDGGKTDRWTLSTGLALQAGPETDVTLKSVVEQNNNGKQRMRYLTGPYATGRNTTNYNTVSWDDSTSAIQSLKVEHHLDDLTLTSITGWTHYERDFQMDLDGGPLKTLPNLLSHQDDALSQEIRLASPDQDSGLRWLAGLYAYQEWTDLDYQSGTPRVGRTTEIDQSGLAAFGQVEVALTDRWRAGVGSRVEWIRQNGAQTLVSSTGQSAYEQTLEQVTLLPRLTLSYDLQPGTMLYGSYARGYLPGGYNYGMATSASTLTFDPEYSWTAEIGAKGRFAQDRLGASLALFRTVTTDKQILDLVPGGTQTISNAAQAEIYGLEVSADARLSERWTSFATLGLQHGEATSYTTNVSQGGTLVSTDLSGNRLPMSASSTYSLGVRYDEGEGWFGQASVNGSSPYYFDSQNTLKQSAFATVDAEIGHRFDSVELSLWAANLFGENVYSRAVSAPLGIIAEDGAPREIGLRLSATW</sequence>
<dbReference type="STRING" id="80876.SAMN05421779_10913"/>
<dbReference type="SUPFAM" id="SSF56935">
    <property type="entry name" value="Porins"/>
    <property type="match status" value="1"/>
</dbReference>
<keyword evidence="4" id="KW-0410">Iron transport</keyword>
<evidence type="ECO:0000256" key="13">
    <source>
        <dbReference type="SAM" id="SignalP"/>
    </source>
</evidence>
<dbReference type="Pfam" id="PF00593">
    <property type="entry name" value="TonB_dep_Rec_b-barrel"/>
    <property type="match status" value="1"/>
</dbReference>
<dbReference type="InterPro" id="IPR039426">
    <property type="entry name" value="TonB-dep_rcpt-like"/>
</dbReference>
<comment type="subcellular location">
    <subcellularLocation>
        <location evidence="1 11">Cell outer membrane</location>
        <topology evidence="1 11">Multi-pass membrane protein</topology>
    </subcellularLocation>
</comment>
<dbReference type="InterPro" id="IPR000531">
    <property type="entry name" value="Beta-barrel_TonB"/>
</dbReference>
<feature type="domain" description="TonB-dependent receptor plug" evidence="15">
    <location>
        <begin position="55"/>
        <end position="158"/>
    </location>
</feature>
<keyword evidence="8 12" id="KW-0798">TonB box</keyword>
<keyword evidence="9 11" id="KW-0472">Membrane</keyword>
<evidence type="ECO:0000259" key="15">
    <source>
        <dbReference type="Pfam" id="PF07715"/>
    </source>
</evidence>
<keyword evidence="3 11" id="KW-1134">Transmembrane beta strand</keyword>
<dbReference type="Gene3D" id="2.40.170.20">
    <property type="entry name" value="TonB-dependent receptor, beta-barrel domain"/>
    <property type="match status" value="1"/>
</dbReference>
<reference evidence="16 17" key="1">
    <citation type="submission" date="2017-01" db="EMBL/GenBank/DDBJ databases">
        <authorList>
            <person name="Mah S.A."/>
            <person name="Swanson W.J."/>
            <person name="Moy G.W."/>
            <person name="Vacquier V.D."/>
        </authorList>
    </citation>
    <scope>NUCLEOTIDE SEQUENCE [LARGE SCALE GENOMIC DNA]</scope>
    <source>
        <strain evidence="16 17">DSM 11589</strain>
    </source>
</reference>
<evidence type="ECO:0000256" key="6">
    <source>
        <dbReference type="ARBA" id="ARBA00023004"/>
    </source>
</evidence>
<accession>A0A1N7PZF8</accession>
<evidence type="ECO:0000256" key="7">
    <source>
        <dbReference type="ARBA" id="ARBA00023065"/>
    </source>
</evidence>
<keyword evidence="5 11" id="KW-0812">Transmembrane</keyword>
<protein>
    <submittedName>
        <fullName evidence="16">Iron complex outermembrane recepter protein</fullName>
    </submittedName>
</protein>
<dbReference type="Pfam" id="PF07715">
    <property type="entry name" value="Plug"/>
    <property type="match status" value="1"/>
</dbReference>
<keyword evidence="10 11" id="KW-0998">Cell outer membrane</keyword>
<dbReference type="GO" id="GO:0009279">
    <property type="term" value="C:cell outer membrane"/>
    <property type="evidence" value="ECO:0007669"/>
    <property type="project" value="UniProtKB-SubCell"/>
</dbReference>
<keyword evidence="2 11" id="KW-0813">Transport</keyword>
<dbReference type="RefSeq" id="WP_076401892.1">
    <property type="nucleotide sequence ID" value="NZ_FTOA01000009.1"/>
</dbReference>
<evidence type="ECO:0000256" key="5">
    <source>
        <dbReference type="ARBA" id="ARBA00022692"/>
    </source>
</evidence>
<dbReference type="InterPro" id="IPR012910">
    <property type="entry name" value="Plug_dom"/>
</dbReference>
<keyword evidence="7" id="KW-0406">Ion transport</keyword>
<feature type="domain" description="TonB-dependent receptor-like beta-barrel" evidence="14">
    <location>
        <begin position="269"/>
        <end position="666"/>
    </location>
</feature>
<keyword evidence="13" id="KW-0732">Signal</keyword>
<evidence type="ECO:0000259" key="14">
    <source>
        <dbReference type="Pfam" id="PF00593"/>
    </source>
</evidence>
<name>A0A1N7PZF8_9PROT</name>
<dbReference type="EMBL" id="FTOA01000009">
    <property type="protein sequence ID" value="SIT15961.1"/>
    <property type="molecule type" value="Genomic_DNA"/>
</dbReference>
<dbReference type="PANTHER" id="PTHR32552">
    <property type="entry name" value="FERRICHROME IRON RECEPTOR-RELATED"/>
    <property type="match status" value="1"/>
</dbReference>
<evidence type="ECO:0000256" key="2">
    <source>
        <dbReference type="ARBA" id="ARBA00022448"/>
    </source>
</evidence>
<comment type="similarity">
    <text evidence="11 12">Belongs to the TonB-dependent receptor family.</text>
</comment>
<dbReference type="GO" id="GO:0006826">
    <property type="term" value="P:iron ion transport"/>
    <property type="evidence" value="ECO:0007669"/>
    <property type="project" value="UniProtKB-KW"/>
</dbReference>
<proteinExistence type="inferred from homology"/>
<organism evidence="16 17">
    <name type="scientific">Insolitispirillum peregrinum</name>
    <dbReference type="NCBI Taxonomy" id="80876"/>
    <lineage>
        <taxon>Bacteria</taxon>
        <taxon>Pseudomonadati</taxon>
        <taxon>Pseudomonadota</taxon>
        <taxon>Alphaproteobacteria</taxon>
        <taxon>Rhodospirillales</taxon>
        <taxon>Novispirillaceae</taxon>
        <taxon>Insolitispirillum</taxon>
    </lineage>
</organism>
<evidence type="ECO:0000313" key="16">
    <source>
        <dbReference type="EMBL" id="SIT15961.1"/>
    </source>
</evidence>